<dbReference type="Pfam" id="PF01832">
    <property type="entry name" value="Glucosaminidase"/>
    <property type="match status" value="1"/>
</dbReference>
<feature type="domain" description="Mannosyl-glycoprotein endo-beta-N-acetylglucosamidase-like" evidence="3">
    <location>
        <begin position="2"/>
        <end position="146"/>
    </location>
</feature>
<gene>
    <name evidence="4" type="ORF">DFP94_102126</name>
</gene>
<proteinExistence type="predicted"/>
<dbReference type="GO" id="GO:0004040">
    <property type="term" value="F:amidase activity"/>
    <property type="evidence" value="ECO:0007669"/>
    <property type="project" value="InterPro"/>
</dbReference>
<dbReference type="AlphaFoldDB" id="A0A369BL85"/>
<dbReference type="PRINTS" id="PR01002">
    <property type="entry name" value="FLGFLGJ"/>
</dbReference>
<feature type="coiled-coil region" evidence="2">
    <location>
        <begin position="155"/>
        <end position="182"/>
    </location>
</feature>
<keyword evidence="2" id="KW-0175">Coiled coil</keyword>
<dbReference type="Gene3D" id="1.10.530.10">
    <property type="match status" value="1"/>
</dbReference>
<evidence type="ECO:0000256" key="2">
    <source>
        <dbReference type="SAM" id="Coils"/>
    </source>
</evidence>
<protein>
    <submittedName>
        <fullName evidence="4">Flagellum-specific peptidoglycan hydrolase FlgJ</fullName>
    </submittedName>
</protein>
<sequence>MNRTEFIAKIAPDAIRDWLRTGVPASLTIAQAALESNWGASGLAQQANNLFGIKGSGPAGSAMMPTTEYRNGKPIKINAAFRKYRSWGESVADHTRLLQNKRYANVLNRTGRQAAYAVSAAGYATDPDYPAKLISLMDKYNLYEYDIKEGDEPMTAEEKKQLEALQETVHKQAERIAGLEQRASTRLPDWAKEAVEAAVNYDKKNPLIKNPETGSFDFYRLITIMYRRGLFDKKSAG</sequence>
<dbReference type="RefSeq" id="WP_114495944.1">
    <property type="nucleotide sequence ID" value="NZ_QPJW01000002.1"/>
</dbReference>
<dbReference type="InterPro" id="IPR002901">
    <property type="entry name" value="MGlyc_endo_b_GlcNAc-like_dom"/>
</dbReference>
<dbReference type="SMART" id="SM00047">
    <property type="entry name" value="LYZ2"/>
    <property type="match status" value="1"/>
</dbReference>
<evidence type="ECO:0000256" key="1">
    <source>
        <dbReference type="ARBA" id="ARBA00022801"/>
    </source>
</evidence>
<organism evidence="4 5">
    <name type="scientific">Fontibacillus phaseoli</name>
    <dbReference type="NCBI Taxonomy" id="1416533"/>
    <lineage>
        <taxon>Bacteria</taxon>
        <taxon>Bacillati</taxon>
        <taxon>Bacillota</taxon>
        <taxon>Bacilli</taxon>
        <taxon>Bacillales</taxon>
        <taxon>Paenibacillaceae</taxon>
        <taxon>Fontibacillus</taxon>
    </lineage>
</organism>
<evidence type="ECO:0000313" key="4">
    <source>
        <dbReference type="EMBL" id="RCX21378.1"/>
    </source>
</evidence>
<evidence type="ECO:0000259" key="3">
    <source>
        <dbReference type="SMART" id="SM00047"/>
    </source>
</evidence>
<accession>A0A369BL85</accession>
<name>A0A369BL85_9BACL</name>
<dbReference type="EMBL" id="QPJW01000002">
    <property type="protein sequence ID" value="RCX21378.1"/>
    <property type="molecule type" value="Genomic_DNA"/>
</dbReference>
<dbReference type="PANTHER" id="PTHR33308:SF10">
    <property type="entry name" value="EXO-GLUCOSAMINIDASE LYTG"/>
    <property type="match status" value="1"/>
</dbReference>
<keyword evidence="5" id="KW-1185">Reference proteome</keyword>
<evidence type="ECO:0000313" key="5">
    <source>
        <dbReference type="Proteomes" id="UP000253090"/>
    </source>
</evidence>
<dbReference type="Gene3D" id="4.10.80.30">
    <property type="entry name" value="DNA polymerase, domain 6"/>
    <property type="match status" value="1"/>
</dbReference>
<dbReference type="OrthoDB" id="977752at2"/>
<dbReference type="InterPro" id="IPR051056">
    <property type="entry name" value="Glycosyl_Hydrolase_73"/>
</dbReference>
<dbReference type="PANTHER" id="PTHR33308">
    <property type="entry name" value="PEPTIDOGLYCAN HYDROLASE FLGJ"/>
    <property type="match status" value="1"/>
</dbReference>
<comment type="caution">
    <text evidence="4">The sequence shown here is derived from an EMBL/GenBank/DDBJ whole genome shotgun (WGS) entry which is preliminary data.</text>
</comment>
<keyword evidence="1 4" id="KW-0378">Hydrolase</keyword>
<dbReference type="Proteomes" id="UP000253090">
    <property type="component" value="Unassembled WGS sequence"/>
</dbReference>
<reference evidence="4 5" key="1">
    <citation type="submission" date="2018-07" db="EMBL/GenBank/DDBJ databases">
        <title>Genomic Encyclopedia of Type Strains, Phase III (KMG-III): the genomes of soil and plant-associated and newly described type strains.</title>
        <authorList>
            <person name="Whitman W."/>
        </authorList>
    </citation>
    <scope>NUCLEOTIDE SEQUENCE [LARGE SCALE GENOMIC DNA]</scope>
    <source>
        <strain evidence="4 5">CECT 8333</strain>
    </source>
</reference>